<dbReference type="InterPro" id="IPR015422">
    <property type="entry name" value="PyrdxlP-dep_Trfase_small"/>
</dbReference>
<evidence type="ECO:0000259" key="2">
    <source>
        <dbReference type="Pfam" id="PF00266"/>
    </source>
</evidence>
<gene>
    <name evidence="3" type="ORF">S40285_08156</name>
</gene>
<dbReference type="InterPro" id="IPR015424">
    <property type="entry name" value="PyrdxlP-dep_Trfase"/>
</dbReference>
<dbReference type="OMA" id="PIMSANS"/>
<sequence length="717" mass="78505">MALQSTLERFAMCFRENDQDVPRQVFNIPKSTDSLAAPDRDTSSNTSSRQNAVSTYQSEQPGAYKTLGLRFKRSKTKPQEHLQLLKSIRYGVIGEGRVFDGPFGERRITYADYTASGRSLSFIEDYIRQQILPFYANTHSEASFTGRRMNQLQQSARQIIHSSVGGGSEDVVIALGSGSTAAINRIVGVLGLRASTTDAIIPEDQRAVVFVGPFEHHSNELPWRESTADVVRIGLDSSGHIDQSDLRQKLNLYSKRYLKIGSFSAASNVTGILSDVNAITSLLHQHGALSFWDYAAAAPYVHIDMNPDRNDPSGLRNKDAIFISSHKFVGGPGTPGLLVAKKSLFRNTVPSVPGGGTVKYVTPDAQVYLSDVVQREEGGTPDIVGIIRAGLIFQLKDKVGAATIEDREQKFVKAAIKHWREHPRIHILGNLDQERLSIVSFNIKDSQGQPLHHNFIVALLNDLFGIQVRGGCSCAGPYGYHLLNIDEATSKRITSAPDAVIEGLKPGWVRLNFNYFISMTTFAFILNAVDFVANNASLFLGQYNFYPEKGSWKHKSQLTMPKLGLPKLDVVMSATKEHAVVSEEAFPKYWKAASSIAAGLRASTDSGEKMAPSSQCVAEGPYAAQRRLFSGRGRWTFRSERLGKGVTTHSVGVVLAKGNPVCQDVVLVAKKSILRPKRPSSSPNEQKFSSISVEDSDASGCVAEKSLNVCGLVQVIL</sequence>
<dbReference type="InterPro" id="IPR000192">
    <property type="entry name" value="Aminotrans_V_dom"/>
</dbReference>
<dbReference type="PANTHER" id="PTHR43686">
    <property type="entry name" value="SULFURTRANSFERASE-RELATED"/>
    <property type="match status" value="1"/>
</dbReference>
<name>A0A084QX80_STAC4</name>
<evidence type="ECO:0000313" key="3">
    <source>
        <dbReference type="EMBL" id="KFA68565.1"/>
    </source>
</evidence>
<dbReference type="Gene3D" id="3.40.640.10">
    <property type="entry name" value="Type I PLP-dependent aspartate aminotransferase-like (Major domain)"/>
    <property type="match status" value="1"/>
</dbReference>
<dbReference type="Proteomes" id="UP000028524">
    <property type="component" value="Unassembled WGS sequence"/>
</dbReference>
<evidence type="ECO:0000313" key="4">
    <source>
        <dbReference type="Proteomes" id="UP000028524"/>
    </source>
</evidence>
<dbReference type="STRING" id="1283841.A0A084QX80"/>
<dbReference type="OrthoDB" id="420046at2759"/>
<dbReference type="InterPro" id="IPR015421">
    <property type="entry name" value="PyrdxlP-dep_Trfase_major"/>
</dbReference>
<dbReference type="InParanoid" id="A0A084QX80"/>
<dbReference type="SUPFAM" id="SSF53383">
    <property type="entry name" value="PLP-dependent transferases"/>
    <property type="match status" value="1"/>
</dbReference>
<reference evidence="3 4" key="1">
    <citation type="journal article" date="2014" name="BMC Genomics">
        <title>Comparative genome sequencing reveals chemotype-specific gene clusters in the toxigenic black mold Stachybotrys.</title>
        <authorList>
            <person name="Semeiks J."/>
            <person name="Borek D."/>
            <person name="Otwinowski Z."/>
            <person name="Grishin N.V."/>
        </authorList>
    </citation>
    <scope>NUCLEOTIDE SEQUENCE [LARGE SCALE GENOMIC DNA]</scope>
    <source>
        <strain evidence="3 4">IBT 40285</strain>
    </source>
</reference>
<dbReference type="Pfam" id="PF00266">
    <property type="entry name" value="Aminotran_5"/>
    <property type="match status" value="1"/>
</dbReference>
<protein>
    <recommendedName>
        <fullName evidence="2">Aminotransferase class V domain-containing protein</fullName>
    </recommendedName>
</protein>
<feature type="compositionally biased region" description="Polar residues" evidence="1">
    <location>
        <begin position="43"/>
        <end position="58"/>
    </location>
</feature>
<keyword evidence="4" id="KW-1185">Reference proteome</keyword>
<organism evidence="3 4">
    <name type="scientific">Stachybotrys chlorohalonatus (strain IBT 40285)</name>
    <dbReference type="NCBI Taxonomy" id="1283841"/>
    <lineage>
        <taxon>Eukaryota</taxon>
        <taxon>Fungi</taxon>
        <taxon>Dikarya</taxon>
        <taxon>Ascomycota</taxon>
        <taxon>Pezizomycotina</taxon>
        <taxon>Sordariomycetes</taxon>
        <taxon>Hypocreomycetidae</taxon>
        <taxon>Hypocreales</taxon>
        <taxon>Stachybotryaceae</taxon>
        <taxon>Stachybotrys</taxon>
    </lineage>
</organism>
<dbReference type="AlphaFoldDB" id="A0A084QX80"/>
<dbReference type="Gene3D" id="3.90.1150.10">
    <property type="entry name" value="Aspartate Aminotransferase, domain 1"/>
    <property type="match status" value="1"/>
</dbReference>
<dbReference type="EMBL" id="KL659816">
    <property type="protein sequence ID" value="KFA68565.1"/>
    <property type="molecule type" value="Genomic_DNA"/>
</dbReference>
<feature type="region of interest" description="Disordered" evidence="1">
    <location>
        <begin position="28"/>
        <end position="58"/>
    </location>
</feature>
<dbReference type="PANTHER" id="PTHR43686:SF1">
    <property type="entry name" value="AMINOTRAN_5 DOMAIN-CONTAINING PROTEIN"/>
    <property type="match status" value="1"/>
</dbReference>
<dbReference type="HOGENOM" id="CLU_003433_9_3_1"/>
<feature type="domain" description="Aminotransferase class V" evidence="2">
    <location>
        <begin position="110"/>
        <end position="480"/>
    </location>
</feature>
<accession>A0A084QX80</accession>
<proteinExistence type="predicted"/>
<evidence type="ECO:0000256" key="1">
    <source>
        <dbReference type="SAM" id="MobiDB-lite"/>
    </source>
</evidence>